<dbReference type="Gene3D" id="3.30.450.200">
    <property type="match status" value="1"/>
</dbReference>
<dbReference type="EMBL" id="DAKRPA010000172">
    <property type="protein sequence ID" value="DAZ96274.1"/>
    <property type="molecule type" value="Genomic_DNA"/>
</dbReference>
<dbReference type="InterPro" id="IPR001709">
    <property type="entry name" value="Flavoprot_Pyr_Nucl_cyt_Rdtase"/>
</dbReference>
<feature type="domain" description="FAD-binding FR-type" evidence="16">
    <location>
        <begin position="274"/>
        <end position="528"/>
    </location>
</feature>
<dbReference type="InterPro" id="IPR005112">
    <property type="entry name" value="dDENN_dom"/>
</dbReference>
<dbReference type="GO" id="GO:0050667">
    <property type="term" value="P:homocysteine metabolic process"/>
    <property type="evidence" value="ECO:0007669"/>
    <property type="project" value="TreeGrafter"/>
</dbReference>
<feature type="region of interest" description="Disordered" evidence="13">
    <location>
        <begin position="2101"/>
        <end position="2165"/>
    </location>
</feature>
<evidence type="ECO:0000256" key="10">
    <source>
        <dbReference type="ARBA" id="ARBA00023167"/>
    </source>
</evidence>
<keyword evidence="5" id="KW-0288">FMN</keyword>
<keyword evidence="8" id="KW-0521">NADP</keyword>
<comment type="cofactor">
    <cofactor evidence="2">
        <name>FAD</name>
        <dbReference type="ChEBI" id="CHEBI:57692"/>
    </cofactor>
</comment>
<keyword evidence="7" id="KW-0274">FAD</keyword>
<evidence type="ECO:0000259" key="16">
    <source>
        <dbReference type="PROSITE" id="PS51384"/>
    </source>
</evidence>
<dbReference type="InterPro" id="IPR005113">
    <property type="entry name" value="uDENN_dom"/>
</dbReference>
<dbReference type="GO" id="GO:0005829">
    <property type="term" value="C:cytosol"/>
    <property type="evidence" value="ECO:0007669"/>
    <property type="project" value="TreeGrafter"/>
</dbReference>
<proteinExistence type="predicted"/>
<reference evidence="17" key="2">
    <citation type="journal article" date="2023" name="Microbiol Resour">
        <title>Decontamination and Annotation of the Draft Genome Sequence of the Oomycete Lagenidium giganteum ARSEF 373.</title>
        <authorList>
            <person name="Morgan W.R."/>
            <person name="Tartar A."/>
        </authorList>
    </citation>
    <scope>NUCLEOTIDE SEQUENCE</scope>
    <source>
        <strain evidence="17">ARSEF 373</strain>
    </source>
</reference>
<evidence type="ECO:0000256" key="5">
    <source>
        <dbReference type="ARBA" id="ARBA00022643"/>
    </source>
</evidence>
<evidence type="ECO:0000256" key="11">
    <source>
        <dbReference type="ARBA" id="ARBA00039088"/>
    </source>
</evidence>
<feature type="region of interest" description="Disordered" evidence="13">
    <location>
        <begin position="1426"/>
        <end position="1447"/>
    </location>
</feature>
<feature type="region of interest" description="Disordered" evidence="13">
    <location>
        <begin position="1959"/>
        <end position="1988"/>
    </location>
</feature>
<comment type="cofactor">
    <cofactor evidence="1">
        <name>FMN</name>
        <dbReference type="ChEBI" id="CHEBI:58210"/>
    </cofactor>
</comment>
<dbReference type="GO" id="GO:0030586">
    <property type="term" value="F:[methionine synthase] reductase (NADPH) activity"/>
    <property type="evidence" value="ECO:0007669"/>
    <property type="project" value="UniProtKB-EC"/>
</dbReference>
<keyword evidence="3" id="KW-0028">Amino-acid biosynthesis</keyword>
<feature type="region of interest" description="Disordered" evidence="13">
    <location>
        <begin position="2037"/>
        <end position="2058"/>
    </location>
</feature>
<organism evidence="17 18">
    <name type="scientific">Lagenidium giganteum</name>
    <dbReference type="NCBI Taxonomy" id="4803"/>
    <lineage>
        <taxon>Eukaryota</taxon>
        <taxon>Sar</taxon>
        <taxon>Stramenopiles</taxon>
        <taxon>Oomycota</taxon>
        <taxon>Peronosporomycetes</taxon>
        <taxon>Pythiales</taxon>
        <taxon>Pythiaceae</taxon>
    </lineage>
</organism>
<dbReference type="Proteomes" id="UP001146120">
    <property type="component" value="Unassembled WGS sequence"/>
</dbReference>
<dbReference type="Pfam" id="PF00258">
    <property type="entry name" value="Flavodoxin_1"/>
    <property type="match status" value="1"/>
</dbReference>
<dbReference type="PRINTS" id="PR00371">
    <property type="entry name" value="FPNCR"/>
</dbReference>
<evidence type="ECO:0000313" key="18">
    <source>
        <dbReference type="Proteomes" id="UP001146120"/>
    </source>
</evidence>
<dbReference type="Gene3D" id="1.20.990.10">
    <property type="entry name" value="NADPH-cytochrome p450 Reductase, Chain A, domain 3"/>
    <property type="match status" value="1"/>
</dbReference>
<dbReference type="InterPro" id="IPR023173">
    <property type="entry name" value="NADPH_Cyt_P450_Rdtase_alpha"/>
</dbReference>
<evidence type="ECO:0000256" key="4">
    <source>
        <dbReference type="ARBA" id="ARBA00022630"/>
    </source>
</evidence>
<comment type="caution">
    <text evidence="17">The sequence shown here is derived from an EMBL/GenBank/DDBJ whole genome shotgun (WGS) entry which is preliminary data.</text>
</comment>
<dbReference type="PRINTS" id="PR00369">
    <property type="entry name" value="FLAVODOXIN"/>
</dbReference>
<dbReference type="SUPFAM" id="SSF63380">
    <property type="entry name" value="Riboflavin synthase domain-like"/>
    <property type="match status" value="1"/>
</dbReference>
<dbReference type="SMART" id="SM00799">
    <property type="entry name" value="DENN"/>
    <property type="match status" value="1"/>
</dbReference>
<dbReference type="PROSITE" id="PS50902">
    <property type="entry name" value="FLAVODOXIN_LIKE"/>
    <property type="match status" value="1"/>
</dbReference>
<evidence type="ECO:0000256" key="1">
    <source>
        <dbReference type="ARBA" id="ARBA00001917"/>
    </source>
</evidence>
<evidence type="ECO:0000256" key="7">
    <source>
        <dbReference type="ARBA" id="ARBA00022827"/>
    </source>
</evidence>
<dbReference type="Pfam" id="PF00175">
    <property type="entry name" value="NAD_binding_1"/>
    <property type="match status" value="1"/>
</dbReference>
<feature type="region of interest" description="Disordered" evidence="13">
    <location>
        <begin position="251"/>
        <end position="272"/>
    </location>
</feature>
<feature type="compositionally biased region" description="Acidic residues" evidence="13">
    <location>
        <begin position="2103"/>
        <end position="2122"/>
    </location>
</feature>
<dbReference type="InterPro" id="IPR029039">
    <property type="entry name" value="Flavoprotein-like_sf"/>
</dbReference>
<evidence type="ECO:0000256" key="13">
    <source>
        <dbReference type="SAM" id="MobiDB-lite"/>
    </source>
</evidence>
<feature type="compositionally biased region" description="Low complexity" evidence="13">
    <location>
        <begin position="171"/>
        <end position="191"/>
    </location>
</feature>
<feature type="domain" description="UDENN" evidence="14">
    <location>
        <begin position="817"/>
        <end position="1290"/>
    </location>
</feature>
<dbReference type="Gene3D" id="3.40.50.11500">
    <property type="match status" value="1"/>
</dbReference>
<feature type="compositionally biased region" description="Low complexity" evidence="13">
    <location>
        <begin position="1471"/>
        <end position="1489"/>
    </location>
</feature>
<dbReference type="InterPro" id="IPR003097">
    <property type="entry name" value="CysJ-like_FAD-binding"/>
</dbReference>
<dbReference type="FunFam" id="1.20.990.10:FF:000007">
    <property type="entry name" value="Methionine synthase reductase"/>
    <property type="match status" value="1"/>
</dbReference>
<sequence length="2165" mass="238617">MTTTTTTTTATRAVTVLYGSQTGCAESIAKRIYDEAQDKQLSVELAPLNEFQSLSVLEKPGHHVVIVCSTTGNGEPPDNAGKFWRFVKRRTQPATLAANLLYTVLGLGDTNYDKFCYMGKSIDKRLSELGAQRFYGLGTADEALGLEDDVEPWLDGLWAAFDKSTGAADASTADGASTCSSSADQDDASAAPEATISTDNAATNVDEPYVSTNIQTFDAMFGPSTAPTEEPTDVPRLQSSLLQLSFLDKAAATEEPPVESTTMTPSAGTEYSSTHPFHARVAQAKFLTAPESERKVLQMDIDIAGSHITYNPGDSIGIKCPNRTRDVDALLKRLQLDGAALFTAESVATKPKRATAAKSGGSRFPTPCSVRNAFTNIVDILSVPKKATLRALATYCADTEERARMLVLSSKGGATKFQAFVADQGLTFIELLYLFPSCAPPLDHVLSLLPDLMPRYYSIASSPLTDSTRLTIALTIVSNTIGPNNNIPRPGLCTNWLLQLCQPLLDGTAVADVRLPLFLRPTRDFLLPASHEWPLVLIGPGTGVAPFMGFLQHRYYETKQQAEQASDVCTGCWRGGLDVEDLEEDDEFRAKKEPKGMFLFFGCRHRDQDWLFQHEMKEFLAHGTLTKLFTAFSREQAEKHYVQHELRANGALVADLVLNQGGYVYVCGDGTQMARDVNDTLVALLEEHGGLSNEDATNKLKDLALRQRYVRDICQPRPDGRARQKHNQLETSADSIDRSFLEYRIYYFMRLRFVVDITGAGVVSDGPLVAAVLFPSPHAQHQARLDRDSLSCGRSTQRRAFAALVRADMTVHNEHVVEFFVVAERKTAAGAHADMTFSYPATSQEETELCESVTMFMFPHAFGAGWDGASLPPPPMHSIFALTDATGSHLYGASISFFEAKPLSSSSSSTSANNSSNNAIERTVYEAKAICLLSRRPFYTALLRYLEQLLLLGLHQSQWQRRLQSLASPESTCAVERALCNVFHEVPVPCFGLAVQLNLGSLDVVLSRPLLTEFPFAMDAELMVTTFALVPPKLLVTLYHHVLLEHRVLVVGTDAYLVAAILETLKALIFPLSWLHVFIPAIPDSLDLSTLLDAPVPFLAGAHVDQLADAETPPSVVVLDVAGAEPTLRATSKDVALPPLLEVSTKLLTKLVNLRLPDHIVQKREFHAKLWDRRVQLQKACMLLPHASPTEWDAPNASRVCFLLRANALYEKLMRAFLEVMATLLRDYPSYLARGSGNNSSCSGENVFDFERFVRRVPTAERPFLRAFTATAQFQAFMALHCDRVSREQEAQLHFFQSYLQRGADAFEAPRQPLQQRTFVAHSPQLPSMFVDAQDSDNNETADTAGASADCAPLHFAFSQLNVAAFGEPRKVHFPTFADQTASTPLVAAPSLGSLAIAPQNETQREGHESGFDWMQSLIKKTLSSCEHDQEPPTAATAKPAPFKRSRTIDRLKASSPFYRTMTQKLTDITSSHSHSNGSGLFSSSAASNTRPVHPRPAPTLSSPWLVTTSACSCKQQVGELTDELRSVLGQHEANSSHASDAYCALIRALSDCGHASDAKVALDECLRGCRLTSLAGLAQQRHVWKVVSELVRGYVRNGLVQRAFELLEPVELDEEQLLDPAMGALSFAAPVLGTDRDVLLERVYVTFGCGNLGLCLAPRDTRKHEGCLVVTSQPEENNEDEDQSDDDDDDNEENDQGNDSARLVHDGDVIEAINGEVVTQYAFRDVVNCLKHAKRPMTVTFLRGIQKLGTAIGPFYRTVSGQQLTKRDEREMKQRQSARQDLCDRFGLLPQRGIRVTTLADCTACGVRASVRDIKAGWTATNAHDYTTACAACAQRYVPRLCVMLGVTTAFYQPRDDAAAARAQVEQVEYLSMPVLRKELTNLAASVPLGLLSLREVRQRHSRIYWNVVVKLLSLACPIDFLELPDMTKQDILNQQSSSEAATRQRRRTRKVSMVSIAATIEEDTRHEQEGVGPDEDYEQPTAEGSDEDCDMATLRSLFYRIVRKRSASDRLDVATVSATVVEELSSANQLEAFEQQEQRLQQQPHTGESHDTRKVSTASLDRRIAFARLRRISTNELESDDLLERRSCRTLSLADSVLTDDPGDASDIDIDNISDNDNDNDANTGQISMQVHDKERRQSTTKFRRTSRSILENQRHTPLAGGC</sequence>
<dbReference type="Gene3D" id="2.40.30.10">
    <property type="entry name" value="Translation factors"/>
    <property type="match status" value="1"/>
</dbReference>
<evidence type="ECO:0000256" key="8">
    <source>
        <dbReference type="ARBA" id="ARBA00022857"/>
    </source>
</evidence>
<feature type="compositionally biased region" description="Basic and acidic residues" evidence="13">
    <location>
        <begin position="2049"/>
        <end position="2058"/>
    </location>
</feature>
<gene>
    <name evidence="17" type="ORF">N0F65_008307</name>
</gene>
<feature type="compositionally biased region" description="Low complexity" evidence="13">
    <location>
        <begin position="1432"/>
        <end position="1441"/>
    </location>
</feature>
<dbReference type="Gene3D" id="3.40.50.80">
    <property type="entry name" value="Nucleotide-binding domain of ferredoxin-NADP reductase (FNR) module"/>
    <property type="match status" value="1"/>
</dbReference>
<dbReference type="EC" id="1.16.1.8" evidence="11"/>
<dbReference type="InterPro" id="IPR001094">
    <property type="entry name" value="Flavdoxin-like"/>
</dbReference>
<feature type="region of interest" description="Disordered" evidence="13">
    <location>
        <begin position="1671"/>
        <end position="1706"/>
    </location>
</feature>
<evidence type="ECO:0000256" key="9">
    <source>
        <dbReference type="ARBA" id="ARBA00023002"/>
    </source>
</evidence>
<keyword evidence="6" id="KW-0949">S-adenosyl-L-methionine</keyword>
<dbReference type="InterPro" id="IPR039261">
    <property type="entry name" value="FNR_nucleotide-bd"/>
</dbReference>
<evidence type="ECO:0000256" key="3">
    <source>
        <dbReference type="ARBA" id="ARBA00022605"/>
    </source>
</evidence>
<feature type="compositionally biased region" description="Acidic residues" evidence="13">
    <location>
        <begin position="1974"/>
        <end position="1988"/>
    </location>
</feature>
<keyword evidence="4" id="KW-0285">Flavoprotein</keyword>
<dbReference type="PROSITE" id="PS51384">
    <property type="entry name" value="FAD_FR"/>
    <property type="match status" value="1"/>
</dbReference>
<dbReference type="SUPFAM" id="SSF52343">
    <property type="entry name" value="Ferredoxin reductase-like, C-terminal NADP-linked domain"/>
    <property type="match status" value="1"/>
</dbReference>
<evidence type="ECO:0000256" key="6">
    <source>
        <dbReference type="ARBA" id="ARBA00022691"/>
    </source>
</evidence>
<evidence type="ECO:0000259" key="15">
    <source>
        <dbReference type="PROSITE" id="PS50902"/>
    </source>
</evidence>
<keyword evidence="10" id="KW-0486">Methionine biosynthesis</keyword>
<evidence type="ECO:0000259" key="14">
    <source>
        <dbReference type="PROSITE" id="PS50211"/>
    </source>
</evidence>
<protein>
    <recommendedName>
        <fullName evidence="12">Methionine synthase reductase</fullName>
        <ecNumber evidence="11">1.16.1.8</ecNumber>
    </recommendedName>
</protein>
<dbReference type="SMART" id="SM00800">
    <property type="entry name" value="uDENN"/>
    <property type="match status" value="1"/>
</dbReference>
<feature type="domain" description="Flavodoxin-like" evidence="15">
    <location>
        <begin position="14"/>
        <end position="158"/>
    </location>
</feature>
<dbReference type="Pfam" id="PF02141">
    <property type="entry name" value="DENN"/>
    <property type="match status" value="1"/>
</dbReference>
<dbReference type="SUPFAM" id="SSF52218">
    <property type="entry name" value="Flavoproteins"/>
    <property type="match status" value="1"/>
</dbReference>
<dbReference type="SMART" id="SM00801">
    <property type="entry name" value="dDENN"/>
    <property type="match status" value="1"/>
</dbReference>
<dbReference type="PANTHER" id="PTHR19384">
    <property type="entry name" value="NITRIC OXIDE SYNTHASE-RELATED"/>
    <property type="match status" value="1"/>
</dbReference>
<evidence type="ECO:0000256" key="2">
    <source>
        <dbReference type="ARBA" id="ARBA00001974"/>
    </source>
</evidence>
<dbReference type="GO" id="GO:0010181">
    <property type="term" value="F:FMN binding"/>
    <property type="evidence" value="ECO:0007669"/>
    <property type="project" value="InterPro"/>
</dbReference>
<feature type="region of interest" description="Disordered" evidence="13">
    <location>
        <begin position="171"/>
        <end position="204"/>
    </location>
</feature>
<dbReference type="FunFam" id="3.40.50.360:FF:000059">
    <property type="entry name" value="5-methyltetrahydrofolate-homocysteine methyltransferase reductase"/>
    <property type="match status" value="1"/>
</dbReference>
<accession>A0AAV2YSQ6</accession>
<keyword evidence="18" id="KW-1185">Reference proteome</keyword>
<dbReference type="PANTHER" id="PTHR19384:SF84">
    <property type="entry name" value="METHIONINE SYNTHASE REDUCTASE"/>
    <property type="match status" value="1"/>
</dbReference>
<dbReference type="InterPro" id="IPR043153">
    <property type="entry name" value="DENN_C"/>
</dbReference>
<name>A0AAV2YSQ6_9STRA</name>
<feature type="region of interest" description="Disordered" evidence="13">
    <location>
        <begin position="1469"/>
        <end position="1500"/>
    </location>
</feature>
<dbReference type="InterPro" id="IPR008254">
    <property type="entry name" value="Flavodoxin/NO_synth"/>
</dbReference>
<evidence type="ECO:0000313" key="17">
    <source>
        <dbReference type="EMBL" id="DAZ96274.1"/>
    </source>
</evidence>
<dbReference type="Pfam" id="PF00667">
    <property type="entry name" value="FAD_binding_1"/>
    <property type="match status" value="1"/>
</dbReference>
<dbReference type="Gene3D" id="3.40.50.360">
    <property type="match status" value="1"/>
</dbReference>
<dbReference type="InterPro" id="IPR037516">
    <property type="entry name" value="Tripartite_DENN"/>
</dbReference>
<dbReference type="InterPro" id="IPR001194">
    <property type="entry name" value="cDENN_dom"/>
</dbReference>
<evidence type="ECO:0000256" key="12">
    <source>
        <dbReference type="ARBA" id="ARBA00040659"/>
    </source>
</evidence>
<keyword evidence="9" id="KW-0560">Oxidoreductase</keyword>
<dbReference type="GO" id="GO:0009086">
    <property type="term" value="P:methionine biosynthetic process"/>
    <property type="evidence" value="ECO:0007669"/>
    <property type="project" value="UniProtKB-KW"/>
</dbReference>
<dbReference type="InterPro" id="IPR001433">
    <property type="entry name" value="OxRdtase_FAD/NAD-bd"/>
</dbReference>
<dbReference type="Pfam" id="PF03456">
    <property type="entry name" value="uDENN"/>
    <property type="match status" value="1"/>
</dbReference>
<feature type="compositionally biased region" description="Polar residues" evidence="13">
    <location>
        <begin position="259"/>
        <end position="272"/>
    </location>
</feature>
<reference evidence="17" key="1">
    <citation type="submission" date="2022-11" db="EMBL/GenBank/DDBJ databases">
        <authorList>
            <person name="Morgan W.R."/>
            <person name="Tartar A."/>
        </authorList>
    </citation>
    <scope>NUCLEOTIDE SEQUENCE</scope>
    <source>
        <strain evidence="17">ARSEF 373</strain>
    </source>
</reference>
<feature type="compositionally biased region" description="Acidic residues" evidence="13">
    <location>
        <begin position="1677"/>
        <end position="1697"/>
    </location>
</feature>
<dbReference type="GO" id="GO:0050660">
    <property type="term" value="F:flavin adenine dinucleotide binding"/>
    <property type="evidence" value="ECO:0007669"/>
    <property type="project" value="TreeGrafter"/>
</dbReference>
<dbReference type="InterPro" id="IPR017927">
    <property type="entry name" value="FAD-bd_FR_type"/>
</dbReference>
<dbReference type="PROSITE" id="PS50211">
    <property type="entry name" value="DENN"/>
    <property type="match status" value="1"/>
</dbReference>
<dbReference type="InterPro" id="IPR017938">
    <property type="entry name" value="Riboflavin_synthase-like_b-brl"/>
</dbReference>